<evidence type="ECO:0000313" key="1">
    <source>
        <dbReference type="EMBL" id="KAI2382219.1"/>
    </source>
</evidence>
<proteinExistence type="predicted"/>
<accession>A0ACB8UNP5</accession>
<comment type="caution">
    <text evidence="1">The sequence shown here is derived from an EMBL/GenBank/DDBJ whole genome shotgun (WGS) entry which is preliminary data.</text>
</comment>
<organism evidence="1">
    <name type="scientific">Ophidiomyces ophidiicola</name>
    <dbReference type="NCBI Taxonomy" id="1387563"/>
    <lineage>
        <taxon>Eukaryota</taxon>
        <taxon>Fungi</taxon>
        <taxon>Dikarya</taxon>
        <taxon>Ascomycota</taxon>
        <taxon>Pezizomycotina</taxon>
        <taxon>Eurotiomycetes</taxon>
        <taxon>Eurotiomycetidae</taxon>
        <taxon>Onygenales</taxon>
        <taxon>Onygenaceae</taxon>
        <taxon>Ophidiomyces</taxon>
    </lineage>
</organism>
<gene>
    <name evidence="1" type="ORF">LOY88_006213</name>
</gene>
<name>A0ACB8UNP5_9EURO</name>
<dbReference type="EMBL" id="JALBCA010000136">
    <property type="protein sequence ID" value="KAI2382219.1"/>
    <property type="molecule type" value="Genomic_DNA"/>
</dbReference>
<protein>
    <submittedName>
        <fullName evidence="1">Uncharacterized protein</fullName>
    </submittedName>
</protein>
<reference evidence="1" key="1">
    <citation type="journal article" date="2022" name="bioRxiv">
        <title>Population genetic analysis of Ophidiomyces ophidiicola, the causative agent of snake fungal disease, indicates recent introductions to the USA.</title>
        <authorList>
            <person name="Ladner J.T."/>
            <person name="Palmer J.M."/>
            <person name="Ettinger C.L."/>
            <person name="Stajich J.E."/>
            <person name="Farrell T.M."/>
            <person name="Glorioso B.M."/>
            <person name="Lawson B."/>
            <person name="Price S.J."/>
            <person name="Stengle A.G."/>
            <person name="Grear D.A."/>
            <person name="Lorch J.M."/>
        </authorList>
    </citation>
    <scope>NUCLEOTIDE SEQUENCE</scope>
    <source>
        <strain evidence="1">NWHC 24266-5</strain>
    </source>
</reference>
<sequence length="304" mass="35268">MKYTFTRAKATLSSLNRALAAISGREKMPNIEFIFSSEDFTHGPSPIWTYSKREKETSAWLMPDFGYWSWPEVKIGSYREIRRRVAAIDNGTFVDGKHIPGMRFQDKHPVLFWRGNIATAPKLRQSLLDVTHNQSWASVLPINWNDSESIQRDFVPIEDHCRYMFLSHVEGRSYSGRGKYLQNCNSVFVTHELEWREVHHSALVASGEEANYVAVKRDFSDLAEKIKHLINHPDISERIARNSVEVFRDRYLTPAAEACYWRELVLAYGKISDFEATLYYLNPNGEKVRRGVPFESWILDGKLQ</sequence>